<protein>
    <submittedName>
        <fullName evidence="1">Uncharacterized protein</fullName>
    </submittedName>
</protein>
<evidence type="ECO:0000313" key="1">
    <source>
        <dbReference type="EMBL" id="MEE3850334.1"/>
    </source>
</evidence>
<evidence type="ECO:0000313" key="2">
    <source>
        <dbReference type="Proteomes" id="UP001347146"/>
    </source>
</evidence>
<sequence>MHVPRPQRPIGSSPQVHRPRAVVAIAGVVAVTAVLSACGTADDSTTPDVPTVTPATAPAALPGPAAQPAGLVVPTAPESRAMVVGDGTVAVLDAAGTSVLRYTTADPGAEPQVSETPELTQIVSADDGEFVGVGPGSVARIGRDGTVETAALDVDDPTALARTASGDLLVGTADGRVLVVDDELAGSDDELVPGQVIDGFVRVDDITVSPPDADLPEEQVVVLDRAQSSVTPVTVSDGDLGPALRAGNGATNAAVDRFGRVLVANTRDDEIVGFFGSPLVMRFRYPVPGGPYAVDYDDERNLMWVSTTANNEVVAYDLSGGEPVEKRRVPTVAQPDSIAVDDASGTLYVLSERGGLQVIGVGG</sequence>
<name>A0ABU7MB50_9ACTN</name>
<organism evidence="1 2">
    <name type="scientific">Gordonia sesuvii</name>
    <dbReference type="NCBI Taxonomy" id="3116777"/>
    <lineage>
        <taxon>Bacteria</taxon>
        <taxon>Bacillati</taxon>
        <taxon>Actinomycetota</taxon>
        <taxon>Actinomycetes</taxon>
        <taxon>Mycobacteriales</taxon>
        <taxon>Gordoniaceae</taxon>
        <taxon>Gordonia</taxon>
    </lineage>
</organism>
<dbReference type="SUPFAM" id="SSF63829">
    <property type="entry name" value="Calcium-dependent phosphotriesterase"/>
    <property type="match status" value="1"/>
</dbReference>
<reference evidence="1 2" key="1">
    <citation type="submission" date="2024-01" db="EMBL/GenBank/DDBJ databases">
        <title>Draft genome sequence of Gordonia sp. LSe1-13.</title>
        <authorList>
            <person name="Suphannarot A."/>
            <person name="Mingma R."/>
        </authorList>
    </citation>
    <scope>NUCLEOTIDE SEQUENCE [LARGE SCALE GENOMIC DNA]</scope>
    <source>
        <strain evidence="1 2">LSe1-13</strain>
    </source>
</reference>
<dbReference type="Proteomes" id="UP001347146">
    <property type="component" value="Unassembled WGS sequence"/>
</dbReference>
<dbReference type="EMBL" id="JAZDUF010000002">
    <property type="protein sequence ID" value="MEE3850334.1"/>
    <property type="molecule type" value="Genomic_DNA"/>
</dbReference>
<keyword evidence="2" id="KW-1185">Reference proteome</keyword>
<proteinExistence type="predicted"/>
<gene>
    <name evidence="1" type="ORF">VZC37_08305</name>
</gene>
<dbReference type="InterPro" id="IPR015943">
    <property type="entry name" value="WD40/YVTN_repeat-like_dom_sf"/>
</dbReference>
<accession>A0ABU7MB50</accession>
<dbReference type="RefSeq" id="WP_330431994.1">
    <property type="nucleotide sequence ID" value="NZ_JAZDUF010000002.1"/>
</dbReference>
<comment type="caution">
    <text evidence="1">The sequence shown here is derived from an EMBL/GenBank/DDBJ whole genome shotgun (WGS) entry which is preliminary data.</text>
</comment>
<dbReference type="Gene3D" id="2.130.10.10">
    <property type="entry name" value="YVTN repeat-like/Quinoprotein amine dehydrogenase"/>
    <property type="match status" value="1"/>
</dbReference>